<evidence type="ECO:0000313" key="2">
    <source>
        <dbReference type="Proteomes" id="UP000327118"/>
    </source>
</evidence>
<evidence type="ECO:0000313" key="1">
    <source>
        <dbReference type="EMBL" id="KAE8356124.1"/>
    </source>
</evidence>
<sequence length="188" mass="20910">MAHIRHRVKYVPRPVNISVLKGAIALIMDSIKPEIETGSKCLDKARLSEYVCLFPDIGNGNPTDNSIEISEFDPCIIRALNNATHELQWSLSAAWAIVLSRFVIADVIRFGIDIEDRARNEPGKLERRVCSVKVDPDATASSLLNGQSWEVSAFFDEPDIFNTGVLVQEGSPDESKVKRPNSLARHCH</sequence>
<name>A0A5N6ZEN2_9EURO</name>
<proteinExistence type="predicted"/>
<gene>
    <name evidence="1" type="ORF">BDV28DRAFT_2536</name>
</gene>
<keyword evidence="2" id="KW-1185">Reference proteome</keyword>
<dbReference type="Proteomes" id="UP000327118">
    <property type="component" value="Unassembled WGS sequence"/>
</dbReference>
<dbReference type="AlphaFoldDB" id="A0A5N6ZEN2"/>
<reference evidence="2" key="1">
    <citation type="submission" date="2019-04" db="EMBL/GenBank/DDBJ databases">
        <title>Friends and foes A comparative genomics studyof 23 Aspergillus species from section Flavi.</title>
        <authorList>
            <consortium name="DOE Joint Genome Institute"/>
            <person name="Kjaerbolling I."/>
            <person name="Vesth T."/>
            <person name="Frisvad J.C."/>
            <person name="Nybo J.L."/>
            <person name="Theobald S."/>
            <person name="Kildgaard S."/>
            <person name="Isbrandt T."/>
            <person name="Kuo A."/>
            <person name="Sato A."/>
            <person name="Lyhne E.K."/>
            <person name="Kogle M.E."/>
            <person name="Wiebenga A."/>
            <person name="Kun R.S."/>
            <person name="Lubbers R.J."/>
            <person name="Makela M.R."/>
            <person name="Barry K."/>
            <person name="Chovatia M."/>
            <person name="Clum A."/>
            <person name="Daum C."/>
            <person name="Haridas S."/>
            <person name="He G."/>
            <person name="LaButti K."/>
            <person name="Lipzen A."/>
            <person name="Mondo S."/>
            <person name="Riley R."/>
            <person name="Salamov A."/>
            <person name="Simmons B.A."/>
            <person name="Magnuson J.K."/>
            <person name="Henrissat B."/>
            <person name="Mortensen U.H."/>
            <person name="Larsen T.O."/>
            <person name="Devries R.P."/>
            <person name="Grigoriev I.V."/>
            <person name="Machida M."/>
            <person name="Baker S.E."/>
            <person name="Andersen M.R."/>
        </authorList>
    </citation>
    <scope>NUCLEOTIDE SEQUENCE [LARGE SCALE GENOMIC DNA]</scope>
    <source>
        <strain evidence="2">CBS 553.77</strain>
    </source>
</reference>
<accession>A0A5N6ZEN2</accession>
<organism evidence="1 2">
    <name type="scientific">Aspergillus coremiiformis</name>
    <dbReference type="NCBI Taxonomy" id="138285"/>
    <lineage>
        <taxon>Eukaryota</taxon>
        <taxon>Fungi</taxon>
        <taxon>Dikarya</taxon>
        <taxon>Ascomycota</taxon>
        <taxon>Pezizomycotina</taxon>
        <taxon>Eurotiomycetes</taxon>
        <taxon>Eurotiomycetidae</taxon>
        <taxon>Eurotiales</taxon>
        <taxon>Aspergillaceae</taxon>
        <taxon>Aspergillus</taxon>
        <taxon>Aspergillus subgen. Circumdati</taxon>
    </lineage>
</organism>
<protein>
    <submittedName>
        <fullName evidence="1">Uncharacterized protein</fullName>
    </submittedName>
</protein>
<dbReference type="EMBL" id="ML739042">
    <property type="protein sequence ID" value="KAE8356124.1"/>
    <property type="molecule type" value="Genomic_DNA"/>
</dbReference>